<comment type="caution">
    <text evidence="2">The sequence shown here is derived from an EMBL/GenBank/DDBJ whole genome shotgun (WGS) entry which is preliminary data.</text>
</comment>
<evidence type="ECO:0000256" key="1">
    <source>
        <dbReference type="SAM" id="MobiDB-lite"/>
    </source>
</evidence>
<dbReference type="OrthoDB" id="3231772at2759"/>
<proteinExistence type="predicted"/>
<dbReference type="EMBL" id="JAFIQS010000014">
    <property type="protein sequence ID" value="KAG5163684.1"/>
    <property type="molecule type" value="Genomic_DNA"/>
</dbReference>
<dbReference type="AlphaFoldDB" id="A0A8H8CG76"/>
<reference evidence="2" key="1">
    <citation type="submission" date="2021-02" db="EMBL/GenBank/DDBJ databases">
        <title>Psilocybe cubensis genome.</title>
        <authorList>
            <person name="Mckernan K.J."/>
            <person name="Crawford S."/>
            <person name="Trippe A."/>
            <person name="Kane L.T."/>
            <person name="Mclaughlin S."/>
        </authorList>
    </citation>
    <scope>NUCLEOTIDE SEQUENCE [LARGE SCALE GENOMIC DNA]</scope>
    <source>
        <strain evidence="2">MGC-MH-2018</strain>
    </source>
</reference>
<name>A0A8H8CG76_PSICU</name>
<feature type="region of interest" description="Disordered" evidence="1">
    <location>
        <begin position="109"/>
        <end position="133"/>
    </location>
</feature>
<accession>A0A8H8CG76</accession>
<protein>
    <submittedName>
        <fullName evidence="2">Uncharacterized protein</fullName>
    </submittedName>
</protein>
<sequence length="133" mass="15594">MTFATESPELSPIMQNDAHFAFARINGSDVHLVQASSFKSPIAPVDVKVFKHEFIYIFRLAKSCTVHPAEISFLETIDDRHALYEEEGEKVYLTREMMQKMQNYNCDPRFRKQVPKSPRPVVSNQRQQRQRQY</sequence>
<gene>
    <name evidence="2" type="ORF">JR316_011470</name>
</gene>
<organism evidence="2">
    <name type="scientific">Psilocybe cubensis</name>
    <name type="common">Psychedelic mushroom</name>
    <name type="synonym">Stropharia cubensis</name>
    <dbReference type="NCBI Taxonomy" id="181762"/>
    <lineage>
        <taxon>Eukaryota</taxon>
        <taxon>Fungi</taxon>
        <taxon>Dikarya</taxon>
        <taxon>Basidiomycota</taxon>
        <taxon>Agaricomycotina</taxon>
        <taxon>Agaricomycetes</taxon>
        <taxon>Agaricomycetidae</taxon>
        <taxon>Agaricales</taxon>
        <taxon>Agaricineae</taxon>
        <taxon>Strophariaceae</taxon>
        <taxon>Psilocybe</taxon>
    </lineage>
</organism>
<evidence type="ECO:0000313" key="2">
    <source>
        <dbReference type="EMBL" id="KAG5163684.1"/>
    </source>
</evidence>